<dbReference type="Pfam" id="PF20567">
    <property type="entry name" value="DUF6776"/>
    <property type="match status" value="1"/>
</dbReference>
<feature type="transmembrane region" description="Helical" evidence="1">
    <location>
        <begin position="7"/>
        <end position="28"/>
    </location>
</feature>
<keyword evidence="1" id="KW-0812">Transmembrane</keyword>
<evidence type="ECO:0000313" key="2">
    <source>
        <dbReference type="EMBL" id="AER57498.1"/>
    </source>
</evidence>
<gene>
    <name evidence="2" type="ordered locus">DSC_14270</name>
</gene>
<organism evidence="2 3">
    <name type="scientific">Pseudoxanthomonas spadix (strain BD-a59)</name>
    <dbReference type="NCBI Taxonomy" id="1045855"/>
    <lineage>
        <taxon>Bacteria</taxon>
        <taxon>Pseudomonadati</taxon>
        <taxon>Pseudomonadota</taxon>
        <taxon>Gammaproteobacteria</taxon>
        <taxon>Lysobacterales</taxon>
        <taxon>Lysobacteraceae</taxon>
        <taxon>Pseudoxanthomonas</taxon>
    </lineage>
</organism>
<reference evidence="2 3" key="1">
    <citation type="journal article" date="2012" name="J. Bacteriol.">
        <title>Complete Genome Sequence of the BTEX-Degrading Bacterium Pseudoxanthomonas spadix BD-a59.</title>
        <authorList>
            <person name="Lee S.H."/>
            <person name="Jin H.M."/>
            <person name="Lee H.J."/>
            <person name="Kim J.M."/>
            <person name="Jeon C.O."/>
        </authorList>
    </citation>
    <scope>NUCLEOTIDE SEQUENCE [LARGE SCALE GENOMIC DNA]</scope>
    <source>
        <strain evidence="2 3">BD-a59</strain>
    </source>
</reference>
<sequence length="234" mass="25573">MSRGARAVVHALGGVCVLALVFGLWGAWKVFAPAASVPSTAQWRQAQARIQQLEQRVATLSRSDQISRQANGDLQNALGERDEEISGLRADVAFYERFVGATAQRRGLAVHELKLQPRTDQAWHFTATLTQNLNRGAVNRGRLQLSVEGTREGRLETLDWPRLRQQPNADGMAFSFKYFQQLEGEVVLPPQFKPLRVTARLQPDDGSRVDQSFTWAEATATGPAVAPAAAGGAG</sequence>
<dbReference type="STRING" id="1045855.DSC_14270"/>
<dbReference type="AlphaFoldDB" id="G7UUM5"/>
<proteinExistence type="predicted"/>
<name>G7UUM5_PSEUP</name>
<dbReference type="KEGG" id="psd:DSC_14270"/>
<evidence type="ECO:0008006" key="4">
    <source>
        <dbReference type="Google" id="ProtNLM"/>
    </source>
</evidence>
<keyword evidence="3" id="KW-1185">Reference proteome</keyword>
<dbReference type="HOGENOM" id="CLU_080432_2_0_6"/>
<evidence type="ECO:0000256" key="1">
    <source>
        <dbReference type="SAM" id="Phobius"/>
    </source>
</evidence>
<dbReference type="InterPro" id="IPR046703">
    <property type="entry name" value="DUF6776"/>
</dbReference>
<evidence type="ECO:0000313" key="3">
    <source>
        <dbReference type="Proteomes" id="UP000005870"/>
    </source>
</evidence>
<protein>
    <recommendedName>
        <fullName evidence="4">Transmembrane protein</fullName>
    </recommendedName>
</protein>
<accession>G7UUM5</accession>
<keyword evidence="1" id="KW-0472">Membrane</keyword>
<dbReference type="Proteomes" id="UP000005870">
    <property type="component" value="Chromosome"/>
</dbReference>
<dbReference type="EMBL" id="CP003093">
    <property type="protein sequence ID" value="AER57498.1"/>
    <property type="molecule type" value="Genomic_DNA"/>
</dbReference>
<keyword evidence="1" id="KW-1133">Transmembrane helix</keyword>
<dbReference type="eggNOG" id="ENOG5032TUN">
    <property type="taxonomic scope" value="Bacteria"/>
</dbReference>